<protein>
    <recommendedName>
        <fullName evidence="4">Prephenate dehydrogenase</fullName>
        <ecNumber evidence="3">1.3.1.12</ecNumber>
    </recommendedName>
</protein>
<evidence type="ECO:0000256" key="1">
    <source>
        <dbReference type="ARBA" id="ARBA00005067"/>
    </source>
</evidence>
<dbReference type="InterPro" id="IPR008927">
    <property type="entry name" value="6-PGluconate_DH-like_C_sf"/>
</dbReference>
<dbReference type="PROSITE" id="PS51176">
    <property type="entry name" value="PDH_ADH"/>
    <property type="match status" value="1"/>
</dbReference>
<dbReference type="GO" id="GO:0008977">
    <property type="term" value="F:prephenate dehydrogenase (NAD+) activity"/>
    <property type="evidence" value="ECO:0007669"/>
    <property type="project" value="UniProtKB-EC"/>
</dbReference>
<dbReference type="Gene3D" id="1.10.3660.10">
    <property type="entry name" value="6-phosphogluconate dehydrogenase C-terminal like domain"/>
    <property type="match status" value="1"/>
</dbReference>
<dbReference type="InterPro" id="IPR045865">
    <property type="entry name" value="ACT-like_dom_sf"/>
</dbReference>
<dbReference type="PROSITE" id="PS51671">
    <property type="entry name" value="ACT"/>
    <property type="match status" value="1"/>
</dbReference>
<organism evidence="13 14">
    <name type="scientific">Collibacillus ludicampi</name>
    <dbReference type="NCBI Taxonomy" id="2771369"/>
    <lineage>
        <taxon>Bacteria</taxon>
        <taxon>Bacillati</taxon>
        <taxon>Bacillota</taxon>
        <taxon>Bacilli</taxon>
        <taxon>Bacillales</taxon>
        <taxon>Alicyclobacillaceae</taxon>
        <taxon>Collibacillus</taxon>
    </lineage>
</organism>
<gene>
    <name evidence="13" type="primary">tyrA</name>
    <name evidence="13" type="ORF">DNHGIG_17780</name>
</gene>
<proteinExistence type="inferred from homology"/>
<evidence type="ECO:0000256" key="3">
    <source>
        <dbReference type="ARBA" id="ARBA00012068"/>
    </source>
</evidence>
<dbReference type="Pfam" id="PF01842">
    <property type="entry name" value="ACT"/>
    <property type="match status" value="1"/>
</dbReference>
<keyword evidence="8" id="KW-0520">NAD</keyword>
<evidence type="ECO:0000256" key="7">
    <source>
        <dbReference type="ARBA" id="ARBA00023002"/>
    </source>
</evidence>
<dbReference type="InterPro" id="IPR036291">
    <property type="entry name" value="NAD(P)-bd_dom_sf"/>
</dbReference>
<dbReference type="GO" id="GO:0004665">
    <property type="term" value="F:prephenate dehydrogenase (NADP+) activity"/>
    <property type="evidence" value="ECO:0007669"/>
    <property type="project" value="InterPro"/>
</dbReference>
<evidence type="ECO:0000256" key="6">
    <source>
        <dbReference type="ARBA" id="ARBA00022605"/>
    </source>
</evidence>
<dbReference type="Proteomes" id="UP001057291">
    <property type="component" value="Unassembled WGS sequence"/>
</dbReference>
<dbReference type="EC" id="1.3.1.12" evidence="3"/>
<evidence type="ECO:0000313" key="14">
    <source>
        <dbReference type="Proteomes" id="UP001057291"/>
    </source>
</evidence>
<sequence length="341" mass="37430">MADEIVGVDLRSDHLEDALRLQIIDRAAPLEEAVVDADVIVLATPVQQSINLLMELAKLPLPPNCVVTDVGGTKREVCRHALEILPAHISFIGGHPMAGSEKSGIRAASPRLFENAVYVLTPRTDEKKEAVERIRTLVEATGAQILILDPERHDRLVAAISHLPHVVAAQLVDQVADLGEEDPLYAVLAAGGFRDVTRVASGHPGLWREILLTNGDSIRPLLMEWKRRISLLDQWIEKNDGEAIETFFRKAADWRDALPVRGRGAIRPAYQCTVDVPDEPGTIGRIATLLGQHEINLRNIGILESREGDNGQLILTFADETSRNDAVRLLESGGYSVHVRA</sequence>
<dbReference type="FunFam" id="1.10.3660.10:FF:000003">
    <property type="entry name" value="Prephenate dehydrogenase"/>
    <property type="match status" value="1"/>
</dbReference>
<feature type="domain" description="ACT" evidence="12">
    <location>
        <begin position="271"/>
        <end position="341"/>
    </location>
</feature>
<dbReference type="InterPro" id="IPR046825">
    <property type="entry name" value="PDH_C"/>
</dbReference>
<dbReference type="InterPro" id="IPR050812">
    <property type="entry name" value="Preph/Arog_dehydrog"/>
</dbReference>
<dbReference type="Pfam" id="PF02153">
    <property type="entry name" value="PDH_N"/>
    <property type="match status" value="1"/>
</dbReference>
<evidence type="ECO:0000256" key="2">
    <source>
        <dbReference type="ARBA" id="ARBA00007964"/>
    </source>
</evidence>
<comment type="similarity">
    <text evidence="2">Belongs to the prephenate/arogenate dehydrogenase family.</text>
</comment>
<comment type="caution">
    <text evidence="13">The sequence shown here is derived from an EMBL/GenBank/DDBJ whole genome shotgun (WGS) entry which is preliminary data.</text>
</comment>
<evidence type="ECO:0000256" key="8">
    <source>
        <dbReference type="ARBA" id="ARBA00023027"/>
    </source>
</evidence>
<dbReference type="InterPro" id="IPR046826">
    <property type="entry name" value="PDH_N"/>
</dbReference>
<reference evidence="13" key="1">
    <citation type="journal article" date="2023" name="Int. J. Syst. Evol. Microbiol.">
        <title>Collibacillus ludicampi gen. nov., sp. nov., a new soil bacterium of the family Alicyclobacillaceae.</title>
        <authorList>
            <person name="Jojima T."/>
            <person name="Ioku Y."/>
            <person name="Fukuta Y."/>
            <person name="Shirasaka N."/>
            <person name="Matsumura Y."/>
            <person name="Mori M."/>
        </authorList>
    </citation>
    <scope>NUCLEOTIDE SEQUENCE</scope>
    <source>
        <strain evidence="13">TP075</strain>
    </source>
</reference>
<evidence type="ECO:0000256" key="5">
    <source>
        <dbReference type="ARBA" id="ARBA00022498"/>
    </source>
</evidence>
<dbReference type="PANTHER" id="PTHR21363">
    <property type="entry name" value="PREPHENATE DEHYDROGENASE"/>
    <property type="match status" value="1"/>
</dbReference>
<dbReference type="GO" id="GO:0006571">
    <property type="term" value="P:tyrosine biosynthetic process"/>
    <property type="evidence" value="ECO:0007669"/>
    <property type="project" value="UniProtKB-KW"/>
</dbReference>
<dbReference type="AlphaFoldDB" id="A0AAV4LEH8"/>
<dbReference type="GO" id="GO:0070403">
    <property type="term" value="F:NAD+ binding"/>
    <property type="evidence" value="ECO:0007669"/>
    <property type="project" value="InterPro"/>
</dbReference>
<dbReference type="SUPFAM" id="SSF51735">
    <property type="entry name" value="NAD(P)-binding Rossmann-fold domains"/>
    <property type="match status" value="1"/>
</dbReference>
<evidence type="ECO:0000259" key="11">
    <source>
        <dbReference type="PROSITE" id="PS51176"/>
    </source>
</evidence>
<dbReference type="FunFam" id="3.40.50.720:FF:000208">
    <property type="entry name" value="Prephenate dehydrogenase"/>
    <property type="match status" value="1"/>
</dbReference>
<dbReference type="SUPFAM" id="SSF55021">
    <property type="entry name" value="ACT-like"/>
    <property type="match status" value="1"/>
</dbReference>
<dbReference type="Gene3D" id="3.40.50.720">
    <property type="entry name" value="NAD(P)-binding Rossmann-like Domain"/>
    <property type="match status" value="1"/>
</dbReference>
<dbReference type="InterPro" id="IPR003099">
    <property type="entry name" value="Prephen_DH"/>
</dbReference>
<dbReference type="SUPFAM" id="SSF48179">
    <property type="entry name" value="6-phosphogluconate dehydrogenase C-terminal domain-like"/>
    <property type="match status" value="1"/>
</dbReference>
<keyword evidence="9" id="KW-0057">Aromatic amino acid biosynthesis</keyword>
<keyword evidence="5" id="KW-0827">Tyrosine biosynthesis</keyword>
<comment type="pathway">
    <text evidence="1">Amino-acid biosynthesis; L-tyrosine biosynthesis; (4-hydroxyphenyl)pyruvate from prephenate (NAD(+) route): step 1/1.</text>
</comment>
<keyword evidence="6" id="KW-0028">Amino-acid biosynthesis</keyword>
<evidence type="ECO:0000256" key="10">
    <source>
        <dbReference type="ARBA" id="ARBA00049260"/>
    </source>
</evidence>
<feature type="domain" description="Prephenate/arogenate dehydrogenase" evidence="11">
    <location>
        <begin position="1"/>
        <end position="266"/>
    </location>
</feature>
<dbReference type="InterPro" id="IPR002912">
    <property type="entry name" value="ACT_dom"/>
</dbReference>
<dbReference type="Gene3D" id="3.30.70.260">
    <property type="match status" value="1"/>
</dbReference>
<evidence type="ECO:0000313" key="13">
    <source>
        <dbReference type="EMBL" id="GIM46229.1"/>
    </source>
</evidence>
<evidence type="ECO:0000256" key="9">
    <source>
        <dbReference type="ARBA" id="ARBA00023141"/>
    </source>
</evidence>
<keyword evidence="14" id="KW-1185">Reference proteome</keyword>
<dbReference type="Pfam" id="PF20463">
    <property type="entry name" value="PDH_C"/>
    <property type="match status" value="1"/>
</dbReference>
<name>A0AAV4LEH8_9BACL</name>
<comment type="catalytic activity">
    <reaction evidence="10">
        <text>prephenate + NAD(+) = 3-(4-hydroxyphenyl)pyruvate + CO2 + NADH</text>
        <dbReference type="Rhea" id="RHEA:13869"/>
        <dbReference type="ChEBI" id="CHEBI:16526"/>
        <dbReference type="ChEBI" id="CHEBI:29934"/>
        <dbReference type="ChEBI" id="CHEBI:36242"/>
        <dbReference type="ChEBI" id="CHEBI:57540"/>
        <dbReference type="ChEBI" id="CHEBI:57945"/>
        <dbReference type="EC" id="1.3.1.12"/>
    </reaction>
</comment>
<dbReference type="PANTHER" id="PTHR21363:SF0">
    <property type="entry name" value="PREPHENATE DEHYDROGENASE [NADP(+)]"/>
    <property type="match status" value="1"/>
</dbReference>
<evidence type="ECO:0000259" key="12">
    <source>
        <dbReference type="PROSITE" id="PS51671"/>
    </source>
</evidence>
<dbReference type="EMBL" id="BOQE01000001">
    <property type="protein sequence ID" value="GIM46229.1"/>
    <property type="molecule type" value="Genomic_DNA"/>
</dbReference>
<accession>A0AAV4LEH8</accession>
<keyword evidence="7" id="KW-0560">Oxidoreductase</keyword>
<evidence type="ECO:0000256" key="4">
    <source>
        <dbReference type="ARBA" id="ARBA00016891"/>
    </source>
</evidence>